<dbReference type="EMBL" id="JAUJWU010000011">
    <property type="protein sequence ID" value="MDN7247614.1"/>
    <property type="molecule type" value="Genomic_DNA"/>
</dbReference>
<evidence type="ECO:0000313" key="1">
    <source>
        <dbReference type="EMBL" id="MDN7247614.1"/>
    </source>
</evidence>
<keyword evidence="2" id="KW-1185">Reference proteome</keyword>
<evidence type="ECO:0000313" key="2">
    <source>
        <dbReference type="Proteomes" id="UP001172142"/>
    </source>
</evidence>
<organism evidence="1 2">
    <name type="scientific">Planococcus shenhongbingii</name>
    <dbReference type="NCBI Taxonomy" id="3058398"/>
    <lineage>
        <taxon>Bacteria</taxon>
        <taxon>Bacillati</taxon>
        <taxon>Bacillota</taxon>
        <taxon>Bacilli</taxon>
        <taxon>Bacillales</taxon>
        <taxon>Caryophanaceae</taxon>
        <taxon>Planococcus</taxon>
    </lineage>
</organism>
<protein>
    <submittedName>
        <fullName evidence="1">Uncharacterized protein</fullName>
    </submittedName>
</protein>
<proteinExistence type="predicted"/>
<reference evidence="1 2" key="1">
    <citation type="submission" date="2023-07" db="EMBL/GenBank/DDBJ databases">
        <title>Novel species in genus Planococcus.</title>
        <authorList>
            <person name="Ning S."/>
        </authorList>
    </citation>
    <scope>NUCLEOTIDE SEQUENCE [LARGE SCALE GENOMIC DNA]</scope>
    <source>
        <strain evidence="1 2">N017</strain>
    </source>
</reference>
<gene>
    <name evidence="1" type="ORF">QWY13_19345</name>
</gene>
<dbReference type="Proteomes" id="UP001172142">
    <property type="component" value="Unassembled WGS sequence"/>
</dbReference>
<dbReference type="RefSeq" id="WP_301857813.1">
    <property type="nucleotide sequence ID" value="NZ_JAUJWU010000011.1"/>
</dbReference>
<comment type="caution">
    <text evidence="1">The sequence shown here is derived from an EMBL/GenBank/DDBJ whole genome shotgun (WGS) entry which is preliminary data.</text>
</comment>
<name>A0ABT8NIB2_9BACL</name>
<sequence length="67" mass="7827">MKKLKYLIDHVTKTIHQRDYAGDRCGFLNTPIDKREFIGDGAYIELLKTEKGYKVCNSCQTFQLLTR</sequence>
<accession>A0ABT8NIB2</accession>